<sequence length="217" mass="24707">MKIKSDAKLEWMMVKKPISCLDLMKLTLKLVAMMQKVTKCTAGVKNMQDGNHQHLSVSKNTCDNDDTFDSGLKHLQGQLRNVLNKRNICPLSLNLRRAFLKCDAHQTGKVSRDDIKTICTRLQLNLYDGLLDKMMDRCNSDQKGNIDYSEFARHLTLPGQPISLPTPVGTASIMGYDYRPIYQRNFTDAQLLTMDEMKKKEPRPMTSHLFHTDNTAG</sequence>
<evidence type="ECO:0000313" key="2">
    <source>
        <dbReference type="Proteomes" id="UP000694865"/>
    </source>
</evidence>
<feature type="domain" description="DUF5580" evidence="1">
    <location>
        <begin position="93"/>
        <end position="155"/>
    </location>
</feature>
<evidence type="ECO:0000259" key="1">
    <source>
        <dbReference type="Pfam" id="PF20742"/>
    </source>
</evidence>
<dbReference type="RefSeq" id="XP_006811847.1">
    <property type="nucleotide sequence ID" value="XM_006811784.1"/>
</dbReference>
<dbReference type="CDD" id="cd00051">
    <property type="entry name" value="EFh"/>
    <property type="match status" value="1"/>
</dbReference>
<dbReference type="InterPro" id="IPR040774">
    <property type="entry name" value="DUF5580"/>
</dbReference>
<proteinExistence type="predicted"/>
<dbReference type="GeneID" id="102809785"/>
<dbReference type="PANTHER" id="PTHR34830:SF1">
    <property type="entry name" value="GENE 12695-RELATED"/>
    <property type="match status" value="1"/>
</dbReference>
<evidence type="ECO:0000313" key="3">
    <source>
        <dbReference type="RefSeq" id="XP_006811847.1"/>
    </source>
</evidence>
<name>A0ABM0LVQ6_SACKO</name>
<organism evidence="2 3">
    <name type="scientific">Saccoglossus kowalevskii</name>
    <name type="common">Acorn worm</name>
    <dbReference type="NCBI Taxonomy" id="10224"/>
    <lineage>
        <taxon>Eukaryota</taxon>
        <taxon>Metazoa</taxon>
        <taxon>Hemichordata</taxon>
        <taxon>Enteropneusta</taxon>
        <taxon>Harrimaniidae</taxon>
        <taxon>Saccoglossus</taxon>
    </lineage>
</organism>
<protein>
    <submittedName>
        <fullName evidence="3">Uncharacterized protein LOC102809785</fullName>
    </submittedName>
</protein>
<dbReference type="Pfam" id="PF20742">
    <property type="entry name" value="DUF5580_M"/>
    <property type="match status" value="1"/>
</dbReference>
<gene>
    <name evidence="3" type="primary">LOC102809785</name>
</gene>
<keyword evidence="2" id="KW-1185">Reference proteome</keyword>
<dbReference type="SUPFAM" id="SSF47473">
    <property type="entry name" value="EF-hand"/>
    <property type="match status" value="1"/>
</dbReference>
<dbReference type="InterPro" id="IPR011992">
    <property type="entry name" value="EF-hand-dom_pair"/>
</dbReference>
<dbReference type="InterPro" id="IPR049246">
    <property type="entry name" value="DUF5580_M"/>
</dbReference>
<dbReference type="Gene3D" id="1.10.238.10">
    <property type="entry name" value="EF-hand"/>
    <property type="match status" value="1"/>
</dbReference>
<dbReference type="InterPro" id="IPR002048">
    <property type="entry name" value="EF_hand_dom"/>
</dbReference>
<dbReference type="PANTHER" id="PTHR34830">
    <property type="entry name" value="SIMILAR TO HYPOTHETICAL PROTEIN MGC34837"/>
    <property type="match status" value="1"/>
</dbReference>
<reference evidence="3" key="1">
    <citation type="submission" date="2025-08" db="UniProtKB">
        <authorList>
            <consortium name="RefSeq"/>
        </authorList>
    </citation>
    <scope>IDENTIFICATION</scope>
    <source>
        <tissue evidence="3">Testes</tissue>
    </source>
</reference>
<dbReference type="Proteomes" id="UP000694865">
    <property type="component" value="Unplaced"/>
</dbReference>
<accession>A0ABM0LVQ6</accession>